<evidence type="ECO:0000313" key="3">
    <source>
        <dbReference type="Proteomes" id="UP001249020"/>
    </source>
</evidence>
<evidence type="ECO:0000313" key="2">
    <source>
        <dbReference type="EMBL" id="MDT0582412.1"/>
    </source>
</evidence>
<feature type="transmembrane region" description="Helical" evidence="1">
    <location>
        <begin position="186"/>
        <end position="204"/>
    </location>
</feature>
<dbReference type="InterPro" id="IPR029058">
    <property type="entry name" value="AB_hydrolase_fold"/>
</dbReference>
<evidence type="ECO:0008006" key="4">
    <source>
        <dbReference type="Google" id="ProtNLM"/>
    </source>
</evidence>
<dbReference type="AlphaFoldDB" id="A0AAW8R273"/>
<evidence type="ECO:0000256" key="1">
    <source>
        <dbReference type="SAM" id="Phobius"/>
    </source>
</evidence>
<dbReference type="EMBL" id="JAVRIE010000002">
    <property type="protein sequence ID" value="MDT0582412.1"/>
    <property type="molecule type" value="Genomic_DNA"/>
</dbReference>
<proteinExistence type="predicted"/>
<dbReference type="RefSeq" id="WP_311361172.1">
    <property type="nucleotide sequence ID" value="NZ_JAVRIE010000002.1"/>
</dbReference>
<accession>A0AAW8R273</accession>
<organism evidence="2 3">
    <name type="scientific">Brumicola blandensis</name>
    <dbReference type="NCBI Taxonomy" id="3075611"/>
    <lineage>
        <taxon>Bacteria</taxon>
        <taxon>Pseudomonadati</taxon>
        <taxon>Pseudomonadota</taxon>
        <taxon>Gammaproteobacteria</taxon>
        <taxon>Alteromonadales</taxon>
        <taxon>Alteromonadaceae</taxon>
        <taxon>Brumicola</taxon>
    </lineage>
</organism>
<keyword evidence="1" id="KW-0812">Transmembrane</keyword>
<keyword evidence="3" id="KW-1185">Reference proteome</keyword>
<dbReference type="SUPFAM" id="SSF53474">
    <property type="entry name" value="alpha/beta-Hydrolases"/>
    <property type="match status" value="1"/>
</dbReference>
<protein>
    <recommendedName>
        <fullName evidence="4">DUF676 domain-containing protein</fullName>
    </recommendedName>
</protein>
<gene>
    <name evidence="2" type="ORF">RM544_07660</name>
</gene>
<name>A0AAW8R273_9ALTE</name>
<comment type="caution">
    <text evidence="2">The sequence shown here is derived from an EMBL/GenBank/DDBJ whole genome shotgun (WGS) entry which is preliminary data.</text>
</comment>
<feature type="transmembrane region" description="Helical" evidence="1">
    <location>
        <begin position="257"/>
        <end position="279"/>
    </location>
</feature>
<keyword evidence="1" id="KW-1133">Transmembrane helix</keyword>
<dbReference type="Proteomes" id="UP001249020">
    <property type="component" value="Unassembled WGS sequence"/>
</dbReference>
<feature type="transmembrane region" description="Helical" evidence="1">
    <location>
        <begin position="309"/>
        <end position="329"/>
    </location>
</feature>
<sequence length="471" mass="53050">MSTNTEINQTTSNPSIKLVTVHGTGAGDVTSSGDKWWQLGSVFMGKLQQGLELEPDQVDIVPFQWEDGPNSEEKRRAAGCSLAKLLLSYDAAQQDYYLVGHSHGGSVIYNALLKSVADNTPFERLKLWCTVGTPFLDYRPNTFLFQRLRSLGLTICTTGIVLFILGLWIAAIGFFGDQLDETVLDMGYAMMLYGLINYGALWLYEHRKKSWFTLKQKRQTEEQYGERWCGLWHKEDEAISALSNIRQINAPIVPNNFLAPIVSSLQFVAVIFVGLYFAIDIAFHDSKEILGIAHFFLEDMEEEGFGVGFFTWMMLVMILAFCIPIIWIFTKILSFLAGIVGRPLSSLLNNIVWTSIKQRAWGDDLLKEDVYAVGSHPPLFKHQCDFLSENIAAPLRKHSEKNAIKTLHKVRVVLGMSEQAGGSPDIRSELSESLNWQELIHTSYFDVPEFIDLLTSSLRDSGLSNKNPNKD</sequence>
<keyword evidence="1" id="KW-0472">Membrane</keyword>
<feature type="transmembrane region" description="Helical" evidence="1">
    <location>
        <begin position="151"/>
        <end position="174"/>
    </location>
</feature>
<reference evidence="2 3" key="1">
    <citation type="submission" date="2023-09" db="EMBL/GenBank/DDBJ databases">
        <authorList>
            <person name="Rey-Velasco X."/>
        </authorList>
    </citation>
    <scope>NUCLEOTIDE SEQUENCE [LARGE SCALE GENOMIC DNA]</scope>
    <source>
        <strain evidence="2 3">W409</strain>
    </source>
</reference>